<evidence type="ECO:0000256" key="3">
    <source>
        <dbReference type="ARBA" id="ARBA00022692"/>
    </source>
</evidence>
<comment type="subcellular location">
    <subcellularLocation>
        <location evidence="1">Membrane</location>
        <topology evidence="1">Multi-pass membrane protein</topology>
    </subcellularLocation>
</comment>
<feature type="transmembrane region" description="Helical" evidence="6">
    <location>
        <begin position="161"/>
        <end position="178"/>
    </location>
</feature>
<keyword evidence="5 6" id="KW-0472">Membrane</keyword>
<dbReference type="Proteomes" id="UP001165080">
    <property type="component" value="Unassembled WGS sequence"/>
</dbReference>
<dbReference type="GO" id="GO:0016020">
    <property type="term" value="C:membrane"/>
    <property type="evidence" value="ECO:0007669"/>
    <property type="project" value="UniProtKB-SubCell"/>
</dbReference>
<dbReference type="PANTHER" id="PTHR11266:SF116">
    <property type="entry name" value="MPV17-LIKE PROTEIN"/>
    <property type="match status" value="1"/>
</dbReference>
<organism evidence="7 8">
    <name type="scientific">Pleodorina starrii</name>
    <dbReference type="NCBI Taxonomy" id="330485"/>
    <lineage>
        <taxon>Eukaryota</taxon>
        <taxon>Viridiplantae</taxon>
        <taxon>Chlorophyta</taxon>
        <taxon>core chlorophytes</taxon>
        <taxon>Chlorophyceae</taxon>
        <taxon>CS clade</taxon>
        <taxon>Chlamydomonadales</taxon>
        <taxon>Volvocaceae</taxon>
        <taxon>Pleodorina</taxon>
    </lineage>
</organism>
<accession>A0A9W6F0Q2</accession>
<keyword evidence="3 6" id="KW-0812">Transmembrane</keyword>
<keyword evidence="8" id="KW-1185">Reference proteome</keyword>
<protein>
    <submittedName>
        <fullName evidence="7">Uncharacterized protein</fullName>
    </submittedName>
</protein>
<feature type="transmembrane region" description="Helical" evidence="6">
    <location>
        <begin position="95"/>
        <end position="115"/>
    </location>
</feature>
<proteinExistence type="inferred from homology"/>
<name>A0A9W6F0Q2_9CHLO</name>
<keyword evidence="4 6" id="KW-1133">Transmembrane helix</keyword>
<evidence type="ECO:0000256" key="5">
    <source>
        <dbReference type="ARBA" id="ARBA00023136"/>
    </source>
</evidence>
<dbReference type="Pfam" id="PF04117">
    <property type="entry name" value="Mpv17_PMP22"/>
    <property type="match status" value="1"/>
</dbReference>
<dbReference type="EMBL" id="BRXU01000005">
    <property type="protein sequence ID" value="GLC52047.1"/>
    <property type="molecule type" value="Genomic_DNA"/>
</dbReference>
<evidence type="ECO:0000256" key="6">
    <source>
        <dbReference type="RuleBase" id="RU363053"/>
    </source>
</evidence>
<reference evidence="7 8" key="1">
    <citation type="journal article" date="2023" name="Commun. Biol.">
        <title>Reorganization of the ancestral sex-determining regions during the evolution of trioecy in Pleodorina starrii.</title>
        <authorList>
            <person name="Takahashi K."/>
            <person name="Suzuki S."/>
            <person name="Kawai-Toyooka H."/>
            <person name="Yamamoto K."/>
            <person name="Hamaji T."/>
            <person name="Ootsuki R."/>
            <person name="Yamaguchi H."/>
            <person name="Kawachi M."/>
            <person name="Higashiyama T."/>
            <person name="Nozaki H."/>
        </authorList>
    </citation>
    <scope>NUCLEOTIDE SEQUENCE [LARGE SCALE GENOMIC DNA]</scope>
    <source>
        <strain evidence="7 8">NIES-4479</strain>
    </source>
</reference>
<evidence type="ECO:0000256" key="1">
    <source>
        <dbReference type="ARBA" id="ARBA00004141"/>
    </source>
</evidence>
<dbReference type="InterPro" id="IPR007248">
    <property type="entry name" value="Mpv17_PMP22"/>
</dbReference>
<comment type="similarity">
    <text evidence="2 6">Belongs to the peroxisomal membrane protein PXMP2/4 family.</text>
</comment>
<comment type="caution">
    <text evidence="7">The sequence shown here is derived from an EMBL/GenBank/DDBJ whole genome shotgun (WGS) entry which is preliminary data.</text>
</comment>
<evidence type="ECO:0000256" key="2">
    <source>
        <dbReference type="ARBA" id="ARBA00006824"/>
    </source>
</evidence>
<feature type="transmembrane region" description="Helical" evidence="6">
    <location>
        <begin position="135"/>
        <end position="154"/>
    </location>
</feature>
<gene>
    <name evidence="7" type="primary">PLEST003935</name>
    <name evidence="7" type="ORF">PLESTB_000576600</name>
</gene>
<evidence type="ECO:0000256" key="4">
    <source>
        <dbReference type="ARBA" id="ARBA00022989"/>
    </source>
</evidence>
<dbReference type="GO" id="GO:0005737">
    <property type="term" value="C:cytoplasm"/>
    <property type="evidence" value="ECO:0007669"/>
    <property type="project" value="TreeGrafter"/>
</dbReference>
<sequence>MAPLPGPMLKRLAPVARAGLTSCIIMQAGDVVCQALQRRNKTGSLDWAAHDWRRTARFGLVGLTLHGPFFLWGFRMLDQRFGPAKTLLTAAKKTALGQVTLFPTYVAAFFTYMTLLETGGNVAAVGDKLRGAFVQTYIAGSVFWPAANMLNFMFCPPAGRLLYVNCAGLAWNAILSAYNSGAVAAPGRERAAAASPA</sequence>
<evidence type="ECO:0000313" key="8">
    <source>
        <dbReference type="Proteomes" id="UP001165080"/>
    </source>
</evidence>
<dbReference type="PANTHER" id="PTHR11266">
    <property type="entry name" value="PEROXISOMAL MEMBRANE PROTEIN 2, PXMP2 MPV17"/>
    <property type="match status" value="1"/>
</dbReference>
<dbReference type="AlphaFoldDB" id="A0A9W6F0Q2"/>
<evidence type="ECO:0000313" key="7">
    <source>
        <dbReference type="EMBL" id="GLC52047.1"/>
    </source>
</evidence>
<feature type="transmembrane region" description="Helical" evidence="6">
    <location>
        <begin position="55"/>
        <end position="74"/>
    </location>
</feature>